<dbReference type="InterPro" id="IPR027324">
    <property type="entry name" value="MAP2/MAP4/Tau"/>
</dbReference>
<dbReference type="Pfam" id="PF00418">
    <property type="entry name" value="Tubulin-binding"/>
    <property type="match status" value="4"/>
</dbReference>
<feature type="region of interest" description="Disordered" evidence="8">
    <location>
        <begin position="169"/>
        <end position="190"/>
    </location>
</feature>
<dbReference type="GO" id="GO:0031175">
    <property type="term" value="P:neuron projection development"/>
    <property type="evidence" value="ECO:0007669"/>
    <property type="project" value="TreeGrafter"/>
</dbReference>
<feature type="region of interest" description="Disordered" evidence="8">
    <location>
        <begin position="391"/>
        <end position="433"/>
    </location>
</feature>
<dbReference type="PANTHER" id="PTHR11501">
    <property type="entry name" value="MICROTUBULE-ASSOCIATED PROTEIN"/>
    <property type="match status" value="1"/>
</dbReference>
<dbReference type="GO" id="GO:0008017">
    <property type="term" value="F:microtubule binding"/>
    <property type="evidence" value="ECO:0007669"/>
    <property type="project" value="InterPro"/>
</dbReference>
<keyword evidence="6 7" id="KW-0206">Cytoskeleton</keyword>
<evidence type="ECO:0000256" key="5">
    <source>
        <dbReference type="ARBA" id="ARBA00022737"/>
    </source>
</evidence>
<dbReference type="PROSITE" id="PS00229">
    <property type="entry name" value="TAU_MAP_1"/>
    <property type="match status" value="3"/>
</dbReference>
<comment type="subcellular location">
    <subcellularLocation>
        <location evidence="1 7">Cytoplasm</location>
        <location evidence="1 7">Cytoskeleton</location>
    </subcellularLocation>
</comment>
<evidence type="ECO:0000313" key="9">
    <source>
        <dbReference type="EMBL" id="PIO37222.1"/>
    </source>
</evidence>
<evidence type="ECO:0000313" key="10">
    <source>
        <dbReference type="Proteomes" id="UP000228934"/>
    </source>
</evidence>
<evidence type="ECO:0000256" key="2">
    <source>
        <dbReference type="ARBA" id="ARBA00022490"/>
    </source>
</evidence>
<feature type="compositionally biased region" description="Polar residues" evidence="8">
    <location>
        <begin position="1"/>
        <end position="12"/>
    </location>
</feature>
<evidence type="ECO:0000256" key="7">
    <source>
        <dbReference type="RuleBase" id="RU000686"/>
    </source>
</evidence>
<dbReference type="GO" id="GO:0005874">
    <property type="term" value="C:microtubule"/>
    <property type="evidence" value="ECO:0007669"/>
    <property type="project" value="UniProtKB-KW"/>
</dbReference>
<evidence type="ECO:0000256" key="3">
    <source>
        <dbReference type="ARBA" id="ARBA00022553"/>
    </source>
</evidence>
<dbReference type="Proteomes" id="UP000228934">
    <property type="component" value="Unassembled WGS sequence"/>
</dbReference>
<dbReference type="AlphaFoldDB" id="A0A2G9SAQ8"/>
<protein>
    <recommendedName>
        <fullName evidence="7">Microtubule-associated protein</fullName>
    </recommendedName>
</protein>
<sequence length="446" mass="47141">MFYILKTSSTPSLAKHSAARSSTIPKRSPSASTATQKKPSSPTVPPTRSITQRASPASYRPLSTPSRAKDGVENAGGKPAPRGPTNTSRIPSKTPTAVPKTPPGGIGKDQKKVPSGMGKGNESRLALPLSNQRTAVSPAARARLLEAIVRNNVQMAPSREPKKVAIVRTPPKSPASAKSRLQPVPSTAPIPDLKNVRSKIGSIDNIRHTPGGGKVQIVHKKIDVSTVQSKCGSKDNLKHVPGGGAVQITHKPVDLSRVTSKCGSMGNIHHRPGGGNVEVKSEKLDFKEKVQSKIGSLDNITHTPGGGTKKREKGNEDKPTGSLSPNGFPNIPPPPLPEEPDLLPPLPEEPDKPELLALERGAVHFLKAYQNSCIQIESHKLSFRENAKAKTDHGAEIVYKSPNPSGDTSPRRLSNVSSSGSINMSDSPQLSTLADQVSASLAKQGL</sequence>
<reference evidence="10" key="1">
    <citation type="journal article" date="2017" name="Nat. Commun.">
        <title>The North American bullfrog draft genome provides insight into hormonal regulation of long noncoding RNA.</title>
        <authorList>
            <person name="Hammond S.A."/>
            <person name="Warren R.L."/>
            <person name="Vandervalk B.P."/>
            <person name="Kucuk E."/>
            <person name="Khan H."/>
            <person name="Gibb E.A."/>
            <person name="Pandoh P."/>
            <person name="Kirk H."/>
            <person name="Zhao Y."/>
            <person name="Jones M."/>
            <person name="Mungall A.J."/>
            <person name="Coope R."/>
            <person name="Pleasance S."/>
            <person name="Moore R.A."/>
            <person name="Holt R.A."/>
            <person name="Round J.M."/>
            <person name="Ohora S."/>
            <person name="Walle B.V."/>
            <person name="Veldhoen N."/>
            <person name="Helbing C.C."/>
            <person name="Birol I."/>
        </authorList>
    </citation>
    <scope>NUCLEOTIDE SEQUENCE [LARGE SCALE GENOMIC DNA]</scope>
</reference>
<dbReference type="PANTHER" id="PTHR11501:SF14">
    <property type="entry name" value="MICROTUBULE-ASSOCIATED PROTEIN TAU"/>
    <property type="match status" value="1"/>
</dbReference>
<dbReference type="GO" id="GO:0000226">
    <property type="term" value="P:microtubule cytoskeleton organization"/>
    <property type="evidence" value="ECO:0007669"/>
    <property type="project" value="TreeGrafter"/>
</dbReference>
<dbReference type="PROSITE" id="PS51491">
    <property type="entry name" value="TAU_MAP_2"/>
    <property type="match status" value="4"/>
</dbReference>
<feature type="compositionally biased region" description="Low complexity" evidence="8">
    <location>
        <begin position="411"/>
        <end position="427"/>
    </location>
</feature>
<feature type="region of interest" description="Disordered" evidence="8">
    <location>
        <begin position="1"/>
        <end position="134"/>
    </location>
</feature>
<dbReference type="OrthoDB" id="9378527at2759"/>
<keyword evidence="5" id="KW-0677">Repeat</keyword>
<keyword evidence="3" id="KW-0597">Phosphoprotein</keyword>
<gene>
    <name evidence="9" type="ORF">AB205_0044160</name>
</gene>
<dbReference type="EMBL" id="KV926787">
    <property type="protein sequence ID" value="PIO37222.1"/>
    <property type="molecule type" value="Genomic_DNA"/>
</dbReference>
<evidence type="ECO:0000256" key="8">
    <source>
        <dbReference type="SAM" id="MobiDB-lite"/>
    </source>
</evidence>
<proteinExistence type="predicted"/>
<dbReference type="InterPro" id="IPR001084">
    <property type="entry name" value="MAP_tubulin-bd_rpt"/>
</dbReference>
<organism evidence="9 10">
    <name type="scientific">Aquarana catesbeiana</name>
    <name type="common">American bullfrog</name>
    <name type="synonym">Rana catesbeiana</name>
    <dbReference type="NCBI Taxonomy" id="8400"/>
    <lineage>
        <taxon>Eukaryota</taxon>
        <taxon>Metazoa</taxon>
        <taxon>Chordata</taxon>
        <taxon>Craniata</taxon>
        <taxon>Vertebrata</taxon>
        <taxon>Euteleostomi</taxon>
        <taxon>Amphibia</taxon>
        <taxon>Batrachia</taxon>
        <taxon>Anura</taxon>
        <taxon>Neobatrachia</taxon>
        <taxon>Ranoidea</taxon>
        <taxon>Ranidae</taxon>
        <taxon>Aquarana</taxon>
    </lineage>
</organism>
<feature type="compositionally biased region" description="Polar residues" evidence="8">
    <location>
        <begin position="19"/>
        <end position="66"/>
    </location>
</feature>
<feature type="compositionally biased region" description="Pro residues" evidence="8">
    <location>
        <begin position="330"/>
        <end position="347"/>
    </location>
</feature>
<keyword evidence="4 7" id="KW-0493">Microtubule</keyword>
<accession>A0A2G9SAQ8</accession>
<keyword evidence="2 7" id="KW-0963">Cytoplasm</keyword>
<evidence type="ECO:0000256" key="1">
    <source>
        <dbReference type="ARBA" id="ARBA00004245"/>
    </source>
</evidence>
<evidence type="ECO:0000256" key="4">
    <source>
        <dbReference type="ARBA" id="ARBA00022701"/>
    </source>
</evidence>
<feature type="compositionally biased region" description="Polar residues" evidence="8">
    <location>
        <begin position="84"/>
        <end position="95"/>
    </location>
</feature>
<dbReference type="GO" id="GO:0043005">
    <property type="term" value="C:neuron projection"/>
    <property type="evidence" value="ECO:0007669"/>
    <property type="project" value="TreeGrafter"/>
</dbReference>
<keyword evidence="10" id="KW-1185">Reference proteome</keyword>
<feature type="region of interest" description="Disordered" evidence="8">
    <location>
        <begin position="291"/>
        <end position="352"/>
    </location>
</feature>
<name>A0A2G9SAQ8_AQUCT</name>
<evidence type="ECO:0000256" key="6">
    <source>
        <dbReference type="ARBA" id="ARBA00023212"/>
    </source>
</evidence>